<evidence type="ECO:0000256" key="2">
    <source>
        <dbReference type="ARBA" id="ARBA00022448"/>
    </source>
</evidence>
<evidence type="ECO:0000256" key="6">
    <source>
        <dbReference type="ARBA" id="ARBA00023136"/>
    </source>
</evidence>
<dbReference type="InterPro" id="IPR011701">
    <property type="entry name" value="MFS"/>
</dbReference>
<feature type="transmembrane region" description="Helical" evidence="7">
    <location>
        <begin position="298"/>
        <end position="325"/>
    </location>
</feature>
<feature type="transmembrane region" description="Helical" evidence="7">
    <location>
        <begin position="245"/>
        <end position="267"/>
    </location>
</feature>
<evidence type="ECO:0000313" key="10">
    <source>
        <dbReference type="Proteomes" id="UP001201161"/>
    </source>
</evidence>
<feature type="transmembrane region" description="Helical" evidence="7">
    <location>
        <begin position="346"/>
        <end position="366"/>
    </location>
</feature>
<dbReference type="RefSeq" id="WP_236401866.1">
    <property type="nucleotide sequence ID" value="NZ_JAKJHZ010000007.1"/>
</dbReference>
<evidence type="ECO:0000256" key="5">
    <source>
        <dbReference type="ARBA" id="ARBA00022989"/>
    </source>
</evidence>
<keyword evidence="5 7" id="KW-1133">Transmembrane helix</keyword>
<feature type="transmembrane region" description="Helical" evidence="7">
    <location>
        <begin position="133"/>
        <end position="154"/>
    </location>
</feature>
<keyword evidence="6 7" id="KW-0472">Membrane</keyword>
<dbReference type="InterPro" id="IPR036259">
    <property type="entry name" value="MFS_trans_sf"/>
</dbReference>
<dbReference type="PROSITE" id="PS50850">
    <property type="entry name" value="MFS"/>
    <property type="match status" value="1"/>
</dbReference>
<dbReference type="PANTHER" id="PTHR42718">
    <property type="entry name" value="MAJOR FACILITATOR SUPERFAMILY MULTIDRUG TRANSPORTER MFSC"/>
    <property type="match status" value="1"/>
</dbReference>
<keyword evidence="2" id="KW-0813">Transport</keyword>
<proteinExistence type="predicted"/>
<feature type="transmembrane region" description="Helical" evidence="7">
    <location>
        <begin position="274"/>
        <end position="292"/>
    </location>
</feature>
<dbReference type="Pfam" id="PF07690">
    <property type="entry name" value="MFS_1"/>
    <property type="match status" value="1"/>
</dbReference>
<dbReference type="Gene3D" id="1.20.1250.20">
    <property type="entry name" value="MFS general substrate transporter like domains"/>
    <property type="match status" value="1"/>
</dbReference>
<evidence type="ECO:0000256" key="3">
    <source>
        <dbReference type="ARBA" id="ARBA00022475"/>
    </source>
</evidence>
<feature type="domain" description="Major facilitator superfamily (MFS) profile" evidence="8">
    <location>
        <begin position="7"/>
        <end position="395"/>
    </location>
</feature>
<reference evidence="9 10" key="1">
    <citation type="submission" date="2022-01" db="EMBL/GenBank/DDBJ databases">
        <title>Nocardioides sp. nov., an actinomycete isolated from mining soil.</title>
        <authorList>
            <person name="Liu L."/>
        </authorList>
    </citation>
    <scope>NUCLEOTIDE SEQUENCE [LARGE SCALE GENOMIC DNA]</scope>
    <source>
        <strain evidence="9 10">KLBMP 9356</strain>
    </source>
</reference>
<evidence type="ECO:0000256" key="7">
    <source>
        <dbReference type="SAM" id="Phobius"/>
    </source>
</evidence>
<gene>
    <name evidence="9" type="ORF">L2K70_10895</name>
</gene>
<accession>A0ABS9HD19</accession>
<keyword evidence="4 7" id="KW-0812">Transmembrane</keyword>
<feature type="transmembrane region" description="Helical" evidence="7">
    <location>
        <begin position="209"/>
        <end position="233"/>
    </location>
</feature>
<protein>
    <submittedName>
        <fullName evidence="9">MFS transporter</fullName>
    </submittedName>
</protein>
<name>A0ABS9HD19_9ACTN</name>
<evidence type="ECO:0000313" key="9">
    <source>
        <dbReference type="EMBL" id="MCF6378109.1"/>
    </source>
</evidence>
<dbReference type="SUPFAM" id="SSF103473">
    <property type="entry name" value="MFS general substrate transporter"/>
    <property type="match status" value="1"/>
</dbReference>
<comment type="caution">
    <text evidence="9">The sequence shown here is derived from an EMBL/GenBank/DDBJ whole genome shotgun (WGS) entry which is preliminary data.</text>
</comment>
<dbReference type="InterPro" id="IPR020846">
    <property type="entry name" value="MFS_dom"/>
</dbReference>
<keyword evidence="3" id="KW-1003">Cell membrane</keyword>
<evidence type="ECO:0000256" key="4">
    <source>
        <dbReference type="ARBA" id="ARBA00022692"/>
    </source>
</evidence>
<feature type="transmembrane region" description="Helical" evidence="7">
    <location>
        <begin position="160"/>
        <end position="182"/>
    </location>
</feature>
<evidence type="ECO:0000259" key="8">
    <source>
        <dbReference type="PROSITE" id="PS50850"/>
    </source>
</evidence>
<evidence type="ECO:0000256" key="1">
    <source>
        <dbReference type="ARBA" id="ARBA00004651"/>
    </source>
</evidence>
<organism evidence="9 10">
    <name type="scientific">Nocardioides potassii</name>
    <dbReference type="NCBI Taxonomy" id="2911371"/>
    <lineage>
        <taxon>Bacteria</taxon>
        <taxon>Bacillati</taxon>
        <taxon>Actinomycetota</taxon>
        <taxon>Actinomycetes</taxon>
        <taxon>Propionibacteriales</taxon>
        <taxon>Nocardioidaceae</taxon>
        <taxon>Nocardioides</taxon>
    </lineage>
</organism>
<dbReference type="PANTHER" id="PTHR42718:SF46">
    <property type="entry name" value="BLR6921 PROTEIN"/>
    <property type="match status" value="1"/>
</dbReference>
<sequence length="441" mass="44192">MTVSKLPLAVLCSAQFVLILDVAVVNVALVPLSRDLVLSPDRLQILSWSYALAFGLMLLPGGRFADVGRRRWSFCVGLSVFAASSALAGAAGSLGTLAVARVLQGVGAGIASPAALALLTAAHPGERDRARALGVWAAVAAAGGAAGLVIGGLLTESFGWRSVFWVNVPVVAGVVVLAQVVLPPDGVARRWRDAGALVPRLLWRTGSVVVANAVVALMSAVVVGTNFVLAIHLQGRLELSPVETGMAFLPMTAVSTVSAWWAAGWVGRMPAHQLLAGGMFVLALGCACLSRLPADGGYLTSVLLGMALVAAGMGPGFALGTLVAVADVPQGHHGAAAAVLSASTQLGAALGLAGLEVVAATAAAPAVGLRRAFVAMTAAALAAALIAALFPARGTQQVANAEAPVAFASPAPAAGCTPGCVRASSFPHLTPGLNTLTKETT</sequence>
<keyword evidence="10" id="KW-1185">Reference proteome</keyword>
<feature type="transmembrane region" description="Helical" evidence="7">
    <location>
        <begin position="72"/>
        <end position="92"/>
    </location>
</feature>
<dbReference type="Proteomes" id="UP001201161">
    <property type="component" value="Unassembled WGS sequence"/>
</dbReference>
<dbReference type="EMBL" id="JAKJHZ010000007">
    <property type="protein sequence ID" value="MCF6378109.1"/>
    <property type="molecule type" value="Genomic_DNA"/>
</dbReference>
<comment type="subcellular location">
    <subcellularLocation>
        <location evidence="1">Cell membrane</location>
        <topology evidence="1">Multi-pass membrane protein</topology>
    </subcellularLocation>
</comment>
<feature type="transmembrane region" description="Helical" evidence="7">
    <location>
        <begin position="98"/>
        <end position="121"/>
    </location>
</feature>
<feature type="transmembrane region" description="Helical" evidence="7">
    <location>
        <begin position="372"/>
        <end position="390"/>
    </location>
</feature>
<feature type="transmembrane region" description="Helical" evidence="7">
    <location>
        <begin position="43"/>
        <end position="60"/>
    </location>
</feature>